<sequence>MMNKLQYQRICIDSKSCCW</sequence>
<protein>
    <submittedName>
        <fullName evidence="1">Uncharacterized protein</fullName>
    </submittedName>
</protein>
<proteinExistence type="predicted"/>
<accession>A0A0E9R4Z6</accession>
<dbReference type="AlphaFoldDB" id="A0A0E9R4Z6"/>
<reference evidence="1" key="2">
    <citation type="journal article" date="2015" name="Fish Shellfish Immunol.">
        <title>Early steps in the European eel (Anguilla anguilla)-Vibrio vulnificus interaction in the gills: Role of the RtxA13 toxin.</title>
        <authorList>
            <person name="Callol A."/>
            <person name="Pajuelo D."/>
            <person name="Ebbesson L."/>
            <person name="Teles M."/>
            <person name="MacKenzie S."/>
            <person name="Amaro C."/>
        </authorList>
    </citation>
    <scope>NUCLEOTIDE SEQUENCE</scope>
</reference>
<name>A0A0E9R4Z6_ANGAN</name>
<organism evidence="1">
    <name type="scientific">Anguilla anguilla</name>
    <name type="common">European freshwater eel</name>
    <name type="synonym">Muraena anguilla</name>
    <dbReference type="NCBI Taxonomy" id="7936"/>
    <lineage>
        <taxon>Eukaryota</taxon>
        <taxon>Metazoa</taxon>
        <taxon>Chordata</taxon>
        <taxon>Craniata</taxon>
        <taxon>Vertebrata</taxon>
        <taxon>Euteleostomi</taxon>
        <taxon>Actinopterygii</taxon>
        <taxon>Neopterygii</taxon>
        <taxon>Teleostei</taxon>
        <taxon>Anguilliformes</taxon>
        <taxon>Anguillidae</taxon>
        <taxon>Anguilla</taxon>
    </lineage>
</organism>
<reference evidence="1" key="1">
    <citation type="submission" date="2014-11" db="EMBL/GenBank/DDBJ databases">
        <authorList>
            <person name="Amaro Gonzalez C."/>
        </authorList>
    </citation>
    <scope>NUCLEOTIDE SEQUENCE</scope>
</reference>
<dbReference type="EMBL" id="GBXM01084760">
    <property type="protein sequence ID" value="JAH23817.1"/>
    <property type="molecule type" value="Transcribed_RNA"/>
</dbReference>
<evidence type="ECO:0000313" key="1">
    <source>
        <dbReference type="EMBL" id="JAH23817.1"/>
    </source>
</evidence>